<evidence type="ECO:0000256" key="4">
    <source>
        <dbReference type="ARBA" id="ARBA00022827"/>
    </source>
</evidence>
<feature type="domain" description="Acyl-CoA oxidase/dehydrogenase middle" evidence="9">
    <location>
        <begin position="134"/>
        <end position="218"/>
    </location>
</feature>
<dbReference type="Gene3D" id="1.10.540.10">
    <property type="entry name" value="Acyl-CoA dehydrogenase/oxidase, N-terminal domain"/>
    <property type="match status" value="1"/>
</dbReference>
<dbReference type="Pfam" id="PF02771">
    <property type="entry name" value="Acyl-CoA_dh_N"/>
    <property type="match status" value="1"/>
</dbReference>
<sequence>MNARLPITAATPVDDAVAAVEDWVAAHVPEHWRAAAAEGPAALRAVRSPDQYRQWYPTFARSGLVVPTWAPEYGGLGLAPATARAVERVLAPLRLTRLNPLGLNNAAAALFSHGTEEQRRRFLPPIVRNEEVWCQLFSEPGAGSDLASLATRAVPDGDEWVVTGQKVWTTWADVADFAILLARTDPDAPKHAGITYFALDMHQPGVEVRPLRQITGEAEFNEVFLDGARIPDAHRIGAVNDGWRVSASTLTSERQMVSGSGSGGMGRLGGSSAERLIEVAKAHGRWDDPVVRTKVARLWAQEKIRGWTNDRVRAALSAGQTPGPASSIGKVHQATLNQQIQDLMVDLLGTAALAWEPSENPDALPREVHGMMRSLANSTEGGTTDINKNILGERVLGLPKEPDPGKGKPWKDIPRS</sequence>
<evidence type="ECO:0000256" key="5">
    <source>
        <dbReference type="ARBA" id="ARBA00023002"/>
    </source>
</evidence>
<dbReference type="Gene3D" id="1.20.140.10">
    <property type="entry name" value="Butyryl-CoA Dehydrogenase, subunit A, domain 3"/>
    <property type="match status" value="1"/>
</dbReference>
<evidence type="ECO:0000259" key="8">
    <source>
        <dbReference type="Pfam" id="PF00441"/>
    </source>
</evidence>
<dbReference type="GO" id="GO:0016627">
    <property type="term" value="F:oxidoreductase activity, acting on the CH-CH group of donors"/>
    <property type="evidence" value="ECO:0007669"/>
    <property type="project" value="InterPro"/>
</dbReference>
<feature type="compositionally biased region" description="Basic and acidic residues" evidence="7">
    <location>
        <begin position="400"/>
        <end position="416"/>
    </location>
</feature>
<evidence type="ECO:0000259" key="10">
    <source>
        <dbReference type="Pfam" id="PF02771"/>
    </source>
</evidence>
<evidence type="ECO:0000256" key="2">
    <source>
        <dbReference type="ARBA" id="ARBA00009347"/>
    </source>
</evidence>
<dbReference type="InterPro" id="IPR006091">
    <property type="entry name" value="Acyl-CoA_Oxase/DH_mid-dom"/>
</dbReference>
<dbReference type="InterPro" id="IPR036250">
    <property type="entry name" value="AcylCo_DH-like_C"/>
</dbReference>
<evidence type="ECO:0000313" key="12">
    <source>
        <dbReference type="Proteomes" id="UP000069654"/>
    </source>
</evidence>
<proteinExistence type="inferred from homology"/>
<gene>
    <name evidence="11" type="ORF">RMCT_2390</name>
</gene>
<dbReference type="Gene3D" id="2.40.110.10">
    <property type="entry name" value="Butyryl-CoA Dehydrogenase, subunit A, domain 2"/>
    <property type="match status" value="1"/>
</dbReference>
<dbReference type="InterPro" id="IPR009075">
    <property type="entry name" value="AcylCo_DH/oxidase_C"/>
</dbReference>
<feature type="domain" description="Acyl-CoA dehydrogenase/oxidase N-terminal" evidence="10">
    <location>
        <begin position="48"/>
        <end position="130"/>
    </location>
</feature>
<comment type="caution">
    <text evidence="11">The sequence shown here is derived from an EMBL/GenBank/DDBJ whole genome shotgun (WGS) entry which is preliminary data.</text>
</comment>
<keyword evidence="3 6" id="KW-0285">Flavoprotein</keyword>
<evidence type="ECO:0000313" key="11">
    <source>
        <dbReference type="EMBL" id="GAT15420.1"/>
    </source>
</evidence>
<feature type="domain" description="Acyl-CoA dehydrogenase/oxidase C-terminal" evidence="8">
    <location>
        <begin position="240"/>
        <end position="396"/>
    </location>
</feature>
<dbReference type="OrthoDB" id="5167280at2"/>
<reference evidence="12" key="2">
    <citation type="submission" date="2016-02" db="EMBL/GenBank/DDBJ databases">
        <title>Draft genome sequence of five rapidly growing Mycobacterium species.</title>
        <authorList>
            <person name="Katahira K."/>
            <person name="Gotou Y."/>
            <person name="Iida K."/>
            <person name="Ogura Y."/>
            <person name="Hayashi T."/>
        </authorList>
    </citation>
    <scope>NUCLEOTIDE SEQUENCE [LARGE SCALE GENOMIC DNA]</scope>
    <source>
        <strain evidence="12">JCM6362</strain>
    </source>
</reference>
<dbReference type="SUPFAM" id="SSF56645">
    <property type="entry name" value="Acyl-CoA dehydrogenase NM domain-like"/>
    <property type="match status" value="1"/>
</dbReference>
<dbReference type="InterPro" id="IPR046373">
    <property type="entry name" value="Acyl-CoA_Oxase/DH_mid-dom_sf"/>
</dbReference>
<name>A0A100XF14_MYCTH</name>
<dbReference type="EMBL" id="BCTB01000017">
    <property type="protein sequence ID" value="GAT15420.1"/>
    <property type="molecule type" value="Genomic_DNA"/>
</dbReference>
<evidence type="ECO:0000256" key="7">
    <source>
        <dbReference type="SAM" id="MobiDB-lite"/>
    </source>
</evidence>
<organism evidence="11 12">
    <name type="scientific">Mycolicibacterium thermoresistibile</name>
    <name type="common">Mycobacterium thermoresistibile</name>
    <dbReference type="NCBI Taxonomy" id="1797"/>
    <lineage>
        <taxon>Bacteria</taxon>
        <taxon>Bacillati</taxon>
        <taxon>Actinomycetota</taxon>
        <taxon>Actinomycetes</taxon>
        <taxon>Mycobacteriales</taxon>
        <taxon>Mycobacteriaceae</taxon>
        <taxon>Mycolicibacterium</taxon>
    </lineage>
</organism>
<keyword evidence="5 6" id="KW-0560">Oxidoreductase</keyword>
<evidence type="ECO:0000256" key="1">
    <source>
        <dbReference type="ARBA" id="ARBA00001974"/>
    </source>
</evidence>
<evidence type="ECO:0000256" key="3">
    <source>
        <dbReference type="ARBA" id="ARBA00022630"/>
    </source>
</evidence>
<keyword evidence="4 6" id="KW-0274">FAD</keyword>
<dbReference type="GO" id="GO:0050660">
    <property type="term" value="F:flavin adenine dinucleotide binding"/>
    <property type="evidence" value="ECO:0007669"/>
    <property type="project" value="InterPro"/>
</dbReference>
<dbReference type="OMA" id="QKVWTTW"/>
<reference evidence="11 12" key="1">
    <citation type="journal article" date="2016" name="Genome Announc.">
        <title>Draft Genome Sequences of Five Rapidly Growing Mycobacterium Species, M. thermoresistibile, M. fortuitum subsp. acetamidolyticum, M. canariasense, M. brisbanense, and M. novocastrense.</title>
        <authorList>
            <person name="Katahira K."/>
            <person name="Ogura Y."/>
            <person name="Gotoh Y."/>
            <person name="Hayashi T."/>
        </authorList>
    </citation>
    <scope>NUCLEOTIDE SEQUENCE [LARGE SCALE GENOMIC DNA]</scope>
    <source>
        <strain evidence="11 12">JCM6362</strain>
    </source>
</reference>
<dbReference type="PANTHER" id="PTHR43292:SF4">
    <property type="entry name" value="ACYL-COA DEHYDROGENASE FADE34"/>
    <property type="match status" value="1"/>
</dbReference>
<dbReference type="Pfam" id="PF02770">
    <property type="entry name" value="Acyl-CoA_dh_M"/>
    <property type="match status" value="1"/>
</dbReference>
<dbReference type="InterPro" id="IPR037069">
    <property type="entry name" value="AcylCoA_DH/ox_N_sf"/>
</dbReference>
<dbReference type="RefSeq" id="WP_003927895.1">
    <property type="nucleotide sequence ID" value="NZ_BCTB01000017.1"/>
</dbReference>
<dbReference type="FunFam" id="2.40.110.10:FF:000011">
    <property type="entry name" value="Acyl-CoA dehydrogenase FadE34"/>
    <property type="match status" value="1"/>
</dbReference>
<dbReference type="PANTHER" id="PTHR43292">
    <property type="entry name" value="ACYL-COA DEHYDROGENASE"/>
    <property type="match status" value="1"/>
</dbReference>
<protein>
    <submittedName>
        <fullName evidence="11">Acyl-CoA dehydrogenase</fullName>
    </submittedName>
</protein>
<dbReference type="AlphaFoldDB" id="A0A100XF14"/>
<comment type="similarity">
    <text evidence="2 6">Belongs to the acyl-CoA dehydrogenase family.</text>
</comment>
<dbReference type="GO" id="GO:0005886">
    <property type="term" value="C:plasma membrane"/>
    <property type="evidence" value="ECO:0007669"/>
    <property type="project" value="TreeGrafter"/>
</dbReference>
<feature type="region of interest" description="Disordered" evidence="7">
    <location>
        <begin position="393"/>
        <end position="416"/>
    </location>
</feature>
<evidence type="ECO:0000259" key="9">
    <source>
        <dbReference type="Pfam" id="PF02770"/>
    </source>
</evidence>
<dbReference type="Proteomes" id="UP000069654">
    <property type="component" value="Unassembled WGS sequence"/>
</dbReference>
<comment type="cofactor">
    <cofactor evidence="1 6">
        <name>FAD</name>
        <dbReference type="ChEBI" id="CHEBI:57692"/>
    </cofactor>
</comment>
<dbReference type="InterPro" id="IPR013786">
    <property type="entry name" value="AcylCoA_DH/ox_N"/>
</dbReference>
<accession>A0A100XF14</accession>
<evidence type="ECO:0000256" key="6">
    <source>
        <dbReference type="RuleBase" id="RU362125"/>
    </source>
</evidence>
<dbReference type="InterPro" id="IPR052161">
    <property type="entry name" value="Mycobact_Acyl-CoA_DH"/>
</dbReference>
<dbReference type="STRING" id="1797.RMCT_2390"/>
<dbReference type="SUPFAM" id="SSF47203">
    <property type="entry name" value="Acyl-CoA dehydrogenase C-terminal domain-like"/>
    <property type="match status" value="1"/>
</dbReference>
<dbReference type="InterPro" id="IPR009100">
    <property type="entry name" value="AcylCoA_DH/oxidase_NM_dom_sf"/>
</dbReference>
<dbReference type="Pfam" id="PF00441">
    <property type="entry name" value="Acyl-CoA_dh_1"/>
    <property type="match status" value="1"/>
</dbReference>